<sequence length="274" mass="29900">MALPWSHPSIHPTVRAVVDAYLARVDAEAPGLVEGLYLTGSVALGDFRAGASDIDFVAVTAKRPAGATVDALRRAHALLRARHRRPFFDGPYVTWGDLAADPLLAAPGPHAHGGRFNASTASERHPVTWHTITDHGVTVRGPQPPGVPVHTDRTALRAWVRDNLDSYWASWRRRAARPLSRTGLASLGPFGPVWAVLGVSRLHHTLATGGVISKTAAGEYARGRFDPRWHAIIDEALRIRRGGTARGSYRSPLRRRRDTLAFVDHVLDDACRTE</sequence>
<keyword evidence="1" id="KW-0808">Transferase</keyword>
<keyword evidence="5" id="KW-1185">Reference proteome</keyword>
<protein>
    <submittedName>
        <fullName evidence="4">DUF4111 domain-containing protein</fullName>
    </submittedName>
</protein>
<dbReference type="InterPro" id="IPR025184">
    <property type="entry name" value="AadA_C"/>
</dbReference>
<evidence type="ECO:0000256" key="1">
    <source>
        <dbReference type="ARBA" id="ARBA00022679"/>
    </source>
</evidence>
<dbReference type="SUPFAM" id="SSF81301">
    <property type="entry name" value="Nucleotidyltransferase"/>
    <property type="match status" value="1"/>
</dbReference>
<dbReference type="Pfam" id="PF01909">
    <property type="entry name" value="NTP_transf_2"/>
    <property type="match status" value="1"/>
</dbReference>
<evidence type="ECO:0000313" key="4">
    <source>
        <dbReference type="EMBL" id="NJC73584.1"/>
    </source>
</evidence>
<dbReference type="CDD" id="cd05403">
    <property type="entry name" value="NT_KNTase_like"/>
    <property type="match status" value="1"/>
</dbReference>
<evidence type="ECO:0000259" key="2">
    <source>
        <dbReference type="Pfam" id="PF01909"/>
    </source>
</evidence>
<name>A0ABX0Y8J3_9ACTN</name>
<gene>
    <name evidence="4" type="ORF">HC031_28225</name>
</gene>
<dbReference type="RefSeq" id="WP_167928486.1">
    <property type="nucleotide sequence ID" value="NZ_JAATVY010000032.1"/>
</dbReference>
<dbReference type="InterPro" id="IPR043519">
    <property type="entry name" value="NT_sf"/>
</dbReference>
<proteinExistence type="predicted"/>
<feature type="domain" description="Adenylyltransferase AadA C-terminal" evidence="3">
    <location>
        <begin position="191"/>
        <end position="245"/>
    </location>
</feature>
<dbReference type="Proteomes" id="UP000722989">
    <property type="component" value="Unassembled WGS sequence"/>
</dbReference>
<evidence type="ECO:0000259" key="3">
    <source>
        <dbReference type="Pfam" id="PF13427"/>
    </source>
</evidence>
<reference evidence="4 5" key="1">
    <citation type="submission" date="2020-03" db="EMBL/GenBank/DDBJ databases">
        <title>WGS of the type strain of Planosporangium spp.</title>
        <authorList>
            <person name="Thawai C."/>
        </authorList>
    </citation>
    <scope>NUCLEOTIDE SEQUENCE [LARGE SCALE GENOMIC DNA]</scope>
    <source>
        <strain evidence="4 5">TBRC 5610</strain>
    </source>
</reference>
<organism evidence="4 5">
    <name type="scientific">Planosporangium thailandense</name>
    <dbReference type="NCBI Taxonomy" id="765197"/>
    <lineage>
        <taxon>Bacteria</taxon>
        <taxon>Bacillati</taxon>
        <taxon>Actinomycetota</taxon>
        <taxon>Actinomycetes</taxon>
        <taxon>Micromonosporales</taxon>
        <taxon>Micromonosporaceae</taxon>
        <taxon>Planosporangium</taxon>
    </lineage>
</organism>
<accession>A0ABX0Y8J3</accession>
<evidence type="ECO:0000313" key="5">
    <source>
        <dbReference type="Proteomes" id="UP000722989"/>
    </source>
</evidence>
<dbReference type="InterPro" id="IPR002934">
    <property type="entry name" value="Polymerase_NTP_transf_dom"/>
</dbReference>
<dbReference type="Pfam" id="PF13427">
    <property type="entry name" value="AadA_C"/>
    <property type="match status" value="1"/>
</dbReference>
<comment type="caution">
    <text evidence="4">The sequence shown here is derived from an EMBL/GenBank/DDBJ whole genome shotgun (WGS) entry which is preliminary data.</text>
</comment>
<feature type="domain" description="Polymerase nucleotidyl transferase" evidence="2">
    <location>
        <begin position="30"/>
        <end position="63"/>
    </location>
</feature>
<dbReference type="EMBL" id="JAATVY010000032">
    <property type="protein sequence ID" value="NJC73584.1"/>
    <property type="molecule type" value="Genomic_DNA"/>
</dbReference>